<feature type="active site" description="Acyl-thioester intermediate" evidence="3">
    <location>
        <position position="152"/>
    </location>
</feature>
<keyword evidence="7" id="KW-1185">Reference proteome</keyword>
<dbReference type="CDD" id="cd00831">
    <property type="entry name" value="CHS_like"/>
    <property type="match status" value="1"/>
</dbReference>
<dbReference type="AlphaFoldDB" id="A0A4R3KSM9"/>
<feature type="domain" description="Chalcone/stilbene synthase N-terminal" evidence="4">
    <location>
        <begin position="3"/>
        <end position="213"/>
    </location>
</feature>
<name>A0A4R3KSM9_9SPHI</name>
<dbReference type="InterPro" id="IPR016039">
    <property type="entry name" value="Thiolase-like"/>
</dbReference>
<keyword evidence="2" id="KW-0808">Transferase</keyword>
<dbReference type="PANTHER" id="PTHR11877">
    <property type="entry name" value="HYDROXYMETHYLGLUTARYL-COA SYNTHASE"/>
    <property type="match status" value="1"/>
</dbReference>
<dbReference type="Proteomes" id="UP000295807">
    <property type="component" value="Unassembled WGS sequence"/>
</dbReference>
<evidence type="ECO:0000313" key="7">
    <source>
        <dbReference type="Proteomes" id="UP000295807"/>
    </source>
</evidence>
<feature type="domain" description="Chalcone/stilbene synthase C-terminal" evidence="5">
    <location>
        <begin position="231"/>
        <end position="361"/>
    </location>
</feature>
<organism evidence="6 7">
    <name type="scientific">Anseongella ginsenosidimutans</name>
    <dbReference type="NCBI Taxonomy" id="496056"/>
    <lineage>
        <taxon>Bacteria</taxon>
        <taxon>Pseudomonadati</taxon>
        <taxon>Bacteroidota</taxon>
        <taxon>Sphingobacteriia</taxon>
        <taxon>Sphingobacteriales</taxon>
        <taxon>Sphingobacteriaceae</taxon>
        <taxon>Anseongella</taxon>
    </lineage>
</organism>
<dbReference type="GO" id="GO:0016747">
    <property type="term" value="F:acyltransferase activity, transferring groups other than amino-acyl groups"/>
    <property type="evidence" value="ECO:0007669"/>
    <property type="project" value="InterPro"/>
</dbReference>
<evidence type="ECO:0000256" key="3">
    <source>
        <dbReference type="PIRSR" id="PIRSR000451-1"/>
    </source>
</evidence>
<protein>
    <submittedName>
        <fullName evidence="6">Putative naringenin-chalcone synthase</fullName>
    </submittedName>
</protein>
<comment type="caution">
    <text evidence="6">The sequence shown here is derived from an EMBL/GenBank/DDBJ whole genome shotgun (WGS) entry which is preliminary data.</text>
</comment>
<dbReference type="InterPro" id="IPR012328">
    <property type="entry name" value="Chalcone/stilbene_synt_C"/>
</dbReference>
<dbReference type="OrthoDB" id="9786288at2"/>
<evidence type="ECO:0000259" key="5">
    <source>
        <dbReference type="Pfam" id="PF02797"/>
    </source>
</evidence>
<dbReference type="InterPro" id="IPR001099">
    <property type="entry name" value="Chalcone/stilbene_synt_N"/>
</dbReference>
<comment type="similarity">
    <text evidence="1">Belongs to the thiolase-like superfamily. Chalcone/stilbene synthases family.</text>
</comment>
<evidence type="ECO:0000259" key="4">
    <source>
        <dbReference type="Pfam" id="PF00195"/>
    </source>
</evidence>
<evidence type="ECO:0000256" key="1">
    <source>
        <dbReference type="ARBA" id="ARBA00005531"/>
    </source>
</evidence>
<gene>
    <name evidence="6" type="ORF">EDD80_10556</name>
</gene>
<reference evidence="6 7" key="1">
    <citation type="submission" date="2019-03" db="EMBL/GenBank/DDBJ databases">
        <title>Genomic Encyclopedia of Type Strains, Phase IV (KMG-IV): sequencing the most valuable type-strain genomes for metagenomic binning, comparative biology and taxonomic classification.</title>
        <authorList>
            <person name="Goeker M."/>
        </authorList>
    </citation>
    <scope>NUCLEOTIDE SEQUENCE [LARGE SCALE GENOMIC DNA]</scope>
    <source>
        <strain evidence="6 7">DSM 21100</strain>
    </source>
</reference>
<sequence length="362" mass="40508">MSKIVSIGTALPPYRHRQEDILEFMLEMYQPPEKDIRKIRLLYENCGIESRYSAIADYSVSPENYTFYPKVPRASSFPTLETRMDWYRRHATSLSIPAIRDCLRNQVDEKELTCLITVSCTGMSAPGLDISIIRELQLPLNIQHTSVNYMGCYAALHALKMADAICRADHGARVLIVCTELCTLHFQEEYTMDHITSSLLFADGAAAVLVTGDAWPGKGLALSRFYSEIALNGESHMTWELSGKGFLMHLSTLIPHLVKENMRPLLRRALRAAGVEEKSITRWAIHPGGKKILSNVGHSLDLSEGQLAPSYHVLKNYGNMSSPTILFVLKEIMEQLNGSRERVFAAAFGPGLTMETLILESS</sequence>
<dbReference type="SUPFAM" id="SSF53901">
    <property type="entry name" value="Thiolase-like"/>
    <property type="match status" value="1"/>
</dbReference>
<dbReference type="Gene3D" id="3.40.47.10">
    <property type="match status" value="2"/>
</dbReference>
<proteinExistence type="inferred from homology"/>
<dbReference type="GO" id="GO:0030639">
    <property type="term" value="P:polyketide biosynthetic process"/>
    <property type="evidence" value="ECO:0007669"/>
    <property type="project" value="TreeGrafter"/>
</dbReference>
<dbReference type="RefSeq" id="WP_132129041.1">
    <property type="nucleotide sequence ID" value="NZ_CP042432.1"/>
</dbReference>
<evidence type="ECO:0000313" key="6">
    <source>
        <dbReference type="EMBL" id="TCS87243.1"/>
    </source>
</evidence>
<accession>A0A4R3KSM9</accession>
<evidence type="ECO:0000256" key="2">
    <source>
        <dbReference type="ARBA" id="ARBA00022679"/>
    </source>
</evidence>
<dbReference type="EMBL" id="SMAD01000005">
    <property type="protein sequence ID" value="TCS87243.1"/>
    <property type="molecule type" value="Genomic_DNA"/>
</dbReference>
<dbReference type="PANTHER" id="PTHR11877:SF46">
    <property type="entry name" value="TYPE III POLYKETIDE SYNTHASE A"/>
    <property type="match status" value="1"/>
</dbReference>
<dbReference type="PIRSF" id="PIRSF000451">
    <property type="entry name" value="PKS_III"/>
    <property type="match status" value="1"/>
</dbReference>
<dbReference type="Pfam" id="PF00195">
    <property type="entry name" value="Chal_sti_synt_N"/>
    <property type="match status" value="1"/>
</dbReference>
<dbReference type="Pfam" id="PF02797">
    <property type="entry name" value="Chal_sti_synt_C"/>
    <property type="match status" value="1"/>
</dbReference>
<dbReference type="InterPro" id="IPR011141">
    <property type="entry name" value="Polyketide_synthase_type-III"/>
</dbReference>